<evidence type="ECO:0000313" key="3">
    <source>
        <dbReference type="Proteomes" id="UP000002774"/>
    </source>
</evidence>
<dbReference type="SUPFAM" id="SSF81606">
    <property type="entry name" value="PP2C-like"/>
    <property type="match status" value="1"/>
</dbReference>
<evidence type="ECO:0000259" key="1">
    <source>
        <dbReference type="PROSITE" id="PS51746"/>
    </source>
</evidence>
<protein>
    <submittedName>
        <fullName evidence="2">Protein serine/threonine phosphatase</fullName>
    </submittedName>
</protein>
<dbReference type="PROSITE" id="PS51746">
    <property type="entry name" value="PPM_2"/>
    <property type="match status" value="1"/>
</dbReference>
<dbReference type="AlphaFoldDB" id="H1Y6V1"/>
<dbReference type="RefSeq" id="WP_008509144.1">
    <property type="nucleotide sequence ID" value="NZ_CM001403.1"/>
</dbReference>
<dbReference type="eggNOG" id="COG0631">
    <property type="taxonomic scope" value="Bacteria"/>
</dbReference>
<keyword evidence="3" id="KW-1185">Reference proteome</keyword>
<dbReference type="OrthoDB" id="9801841at2"/>
<dbReference type="SMART" id="SM00332">
    <property type="entry name" value="PP2Cc"/>
    <property type="match status" value="1"/>
</dbReference>
<dbReference type="STRING" id="714943.Mucpa_4268"/>
<gene>
    <name evidence="2" type="ORF">Mucpa_4268</name>
</gene>
<name>H1Y6V1_9SPHI</name>
<organism evidence="2 3">
    <name type="scientific">Mucilaginibacter paludis DSM 18603</name>
    <dbReference type="NCBI Taxonomy" id="714943"/>
    <lineage>
        <taxon>Bacteria</taxon>
        <taxon>Pseudomonadati</taxon>
        <taxon>Bacteroidota</taxon>
        <taxon>Sphingobacteriia</taxon>
        <taxon>Sphingobacteriales</taxon>
        <taxon>Sphingobacteriaceae</taxon>
        <taxon>Mucilaginibacter</taxon>
    </lineage>
</organism>
<evidence type="ECO:0000313" key="2">
    <source>
        <dbReference type="EMBL" id="EHQ28358.1"/>
    </source>
</evidence>
<dbReference type="InterPro" id="IPR036457">
    <property type="entry name" value="PPM-type-like_dom_sf"/>
</dbReference>
<dbReference type="InterPro" id="IPR001932">
    <property type="entry name" value="PPM-type_phosphatase-like_dom"/>
</dbReference>
<dbReference type="HOGENOM" id="CLU_034545_3_1_10"/>
<dbReference type="CDD" id="cd00143">
    <property type="entry name" value="PP2Cc"/>
    <property type="match status" value="1"/>
</dbReference>
<sequence length="255" mass="27740">MNFSIEAICDIGVVRQNNEDMILIGDQVIRDDSAEYAIDAGERNFMIAVSDGMGGHQAGEVASETVLQRMKLAVSGLGNALNPEQLKTYFEVKIKETHQELNAMGEANPAYYKLGATFTSLFIYNKKAFIINIGDSRLYRLRGGLLAQLTNDHSLSDWLNNSDIPRNILANAFGGGVQQIYFDFEETNLLDGDTLLLCSDGLSGELTFDEIETMLASTDPLSVMVNRARANGGRDNISAIKIGIKMSGSGNPSSV</sequence>
<dbReference type="Gene3D" id="3.60.40.10">
    <property type="entry name" value="PPM-type phosphatase domain"/>
    <property type="match status" value="1"/>
</dbReference>
<dbReference type="SMART" id="SM00331">
    <property type="entry name" value="PP2C_SIG"/>
    <property type="match status" value="1"/>
</dbReference>
<dbReference type="EMBL" id="CM001403">
    <property type="protein sequence ID" value="EHQ28358.1"/>
    <property type="molecule type" value="Genomic_DNA"/>
</dbReference>
<reference evidence="2" key="1">
    <citation type="submission" date="2011-09" db="EMBL/GenBank/DDBJ databases">
        <title>The permanent draft genome of Mucilaginibacter paludis DSM 18603.</title>
        <authorList>
            <consortium name="US DOE Joint Genome Institute (JGI-PGF)"/>
            <person name="Lucas S."/>
            <person name="Han J."/>
            <person name="Lapidus A."/>
            <person name="Bruce D."/>
            <person name="Goodwin L."/>
            <person name="Pitluck S."/>
            <person name="Peters L."/>
            <person name="Kyrpides N."/>
            <person name="Mavromatis K."/>
            <person name="Ivanova N."/>
            <person name="Mikhailova N."/>
            <person name="Held B."/>
            <person name="Detter J.C."/>
            <person name="Tapia R."/>
            <person name="Han C."/>
            <person name="Land M."/>
            <person name="Hauser L."/>
            <person name="Markowitz V."/>
            <person name="Cheng J.-F."/>
            <person name="Hugenholtz P."/>
            <person name="Woyke T."/>
            <person name="Wu D."/>
            <person name="Tindall B."/>
            <person name="Brambilla E."/>
            <person name="Klenk H.-P."/>
            <person name="Eisen J.A."/>
        </authorList>
    </citation>
    <scope>NUCLEOTIDE SEQUENCE [LARGE SCALE GENOMIC DNA]</scope>
    <source>
        <strain evidence="2">DSM 18603</strain>
    </source>
</reference>
<feature type="domain" description="PPM-type phosphatase" evidence="1">
    <location>
        <begin position="33"/>
        <end position="244"/>
    </location>
</feature>
<proteinExistence type="predicted"/>
<accession>H1Y6V1</accession>
<dbReference type="Proteomes" id="UP000002774">
    <property type="component" value="Chromosome"/>
</dbReference>
<dbReference type="Pfam" id="PF13672">
    <property type="entry name" value="PP2C_2"/>
    <property type="match status" value="1"/>
</dbReference>